<reference evidence="4 5" key="1">
    <citation type="submission" date="2018-10" db="EMBL/GenBank/DDBJ databases">
        <title>Fifty Aureobasidium pullulans genomes reveal a recombining polyextremotolerant generalist.</title>
        <authorList>
            <person name="Gostincar C."/>
            <person name="Turk M."/>
            <person name="Zajc J."/>
            <person name="Gunde-Cimerman N."/>
        </authorList>
    </citation>
    <scope>NUCLEOTIDE SEQUENCE [LARGE SCALE GENOMIC DNA]</scope>
    <source>
        <strain evidence="4 5">EXF-3519</strain>
    </source>
</reference>
<dbReference type="Pfam" id="PF05368">
    <property type="entry name" value="NmrA"/>
    <property type="match status" value="1"/>
</dbReference>
<dbReference type="InterPro" id="IPR051609">
    <property type="entry name" value="NmrA/Isoflavone_reductase-like"/>
</dbReference>
<dbReference type="GO" id="GO:0016491">
    <property type="term" value="F:oxidoreductase activity"/>
    <property type="evidence" value="ECO:0007669"/>
    <property type="project" value="UniProtKB-KW"/>
</dbReference>
<dbReference type="InterPro" id="IPR008030">
    <property type="entry name" value="NmrA-like"/>
</dbReference>
<keyword evidence="2" id="KW-0560">Oxidoreductase</keyword>
<keyword evidence="1" id="KW-0521">NADP</keyword>
<name>A0A4S9WSU2_AURPU</name>
<evidence type="ECO:0000256" key="1">
    <source>
        <dbReference type="ARBA" id="ARBA00022857"/>
    </source>
</evidence>
<accession>A0A4S9WSU2</accession>
<dbReference type="Gene3D" id="3.90.25.10">
    <property type="entry name" value="UDP-galactose 4-epimerase, domain 1"/>
    <property type="match status" value="1"/>
</dbReference>
<dbReference type="PANTHER" id="PTHR47706:SF1">
    <property type="entry name" value="CIPA-LIKE, PUTATIVE (AFU_ORTHOLOGUE AFUA_1G12460)-RELATED"/>
    <property type="match status" value="1"/>
</dbReference>
<gene>
    <name evidence="4" type="ORF">D6C85_07321</name>
</gene>
<sequence length="327" mass="35934">MKYVHKPDECPPDGVAKDRSRSRAAAQLFHLMGATGGLGQLIAKALRARNVPVKALVRLNTSPSRISKLHDIGVKISPVDLSDVPTLTNELEGAICVVSALQGLKDVIHTAQGNLLDASVAANVPRFIPSDFSLDFTKTAPGSNRNLDLRREFHPRLDASGIAWTSIFNGGFMDLLGGESPTINDKTRKVAYIGSDSQLVDFTTMVDTAAFTAAVATDPNPTPRYFRIASDVVSPRDIANVKSEVYGAKYQPSYMGPVWVIERMIPVMRLFGGEDKVMNAWQGMQYMTNMYSGVAKAKELDNDRYPEIKWTKLVDFIRADKEKKQTA</sequence>
<evidence type="ECO:0000313" key="5">
    <source>
        <dbReference type="Proteomes" id="UP000309734"/>
    </source>
</evidence>
<evidence type="ECO:0000256" key="2">
    <source>
        <dbReference type="ARBA" id="ARBA00023002"/>
    </source>
</evidence>
<protein>
    <submittedName>
        <fullName evidence="4">NAD(P)-binding protein</fullName>
    </submittedName>
</protein>
<dbReference type="InterPro" id="IPR036291">
    <property type="entry name" value="NAD(P)-bd_dom_sf"/>
</dbReference>
<dbReference type="SUPFAM" id="SSF51735">
    <property type="entry name" value="NAD(P)-binding Rossmann-fold domains"/>
    <property type="match status" value="1"/>
</dbReference>
<comment type="caution">
    <text evidence="4">The sequence shown here is derived from an EMBL/GenBank/DDBJ whole genome shotgun (WGS) entry which is preliminary data.</text>
</comment>
<organism evidence="4 5">
    <name type="scientific">Aureobasidium pullulans</name>
    <name type="common">Black yeast</name>
    <name type="synonym">Pullularia pullulans</name>
    <dbReference type="NCBI Taxonomy" id="5580"/>
    <lineage>
        <taxon>Eukaryota</taxon>
        <taxon>Fungi</taxon>
        <taxon>Dikarya</taxon>
        <taxon>Ascomycota</taxon>
        <taxon>Pezizomycotina</taxon>
        <taxon>Dothideomycetes</taxon>
        <taxon>Dothideomycetidae</taxon>
        <taxon>Dothideales</taxon>
        <taxon>Saccotheciaceae</taxon>
        <taxon>Aureobasidium</taxon>
    </lineage>
</organism>
<proteinExistence type="predicted"/>
<evidence type="ECO:0000313" key="4">
    <source>
        <dbReference type="EMBL" id="THZ68681.1"/>
    </source>
</evidence>
<dbReference type="Gene3D" id="3.40.50.720">
    <property type="entry name" value="NAD(P)-binding Rossmann-like Domain"/>
    <property type="match status" value="1"/>
</dbReference>
<dbReference type="Proteomes" id="UP000309734">
    <property type="component" value="Unassembled WGS sequence"/>
</dbReference>
<dbReference type="EMBL" id="QZBS01000285">
    <property type="protein sequence ID" value="THZ68681.1"/>
    <property type="molecule type" value="Genomic_DNA"/>
</dbReference>
<feature type="domain" description="NmrA-like" evidence="3">
    <location>
        <begin position="31"/>
        <end position="266"/>
    </location>
</feature>
<dbReference type="AlphaFoldDB" id="A0A4S9WSU2"/>
<evidence type="ECO:0000259" key="3">
    <source>
        <dbReference type="Pfam" id="PF05368"/>
    </source>
</evidence>
<dbReference type="PANTHER" id="PTHR47706">
    <property type="entry name" value="NMRA-LIKE FAMILY PROTEIN"/>
    <property type="match status" value="1"/>
</dbReference>